<organism evidence="2 3">
    <name type="scientific">Coptis chinensis</name>
    <dbReference type="NCBI Taxonomy" id="261450"/>
    <lineage>
        <taxon>Eukaryota</taxon>
        <taxon>Viridiplantae</taxon>
        <taxon>Streptophyta</taxon>
        <taxon>Embryophyta</taxon>
        <taxon>Tracheophyta</taxon>
        <taxon>Spermatophyta</taxon>
        <taxon>Magnoliopsida</taxon>
        <taxon>Ranunculales</taxon>
        <taxon>Ranunculaceae</taxon>
        <taxon>Coptidoideae</taxon>
        <taxon>Coptis</taxon>
    </lineage>
</organism>
<reference evidence="2 3" key="1">
    <citation type="submission" date="2020-10" db="EMBL/GenBank/DDBJ databases">
        <title>The Coptis chinensis genome and diversification of protoberbering-type alkaloids.</title>
        <authorList>
            <person name="Wang B."/>
            <person name="Shu S."/>
            <person name="Song C."/>
            <person name="Liu Y."/>
        </authorList>
    </citation>
    <scope>NUCLEOTIDE SEQUENCE [LARGE SCALE GENOMIC DNA]</scope>
    <source>
        <strain evidence="2">HL-2020</strain>
        <tissue evidence="2">Leaf</tissue>
    </source>
</reference>
<proteinExistence type="predicted"/>
<name>A0A835LSG7_9MAGN</name>
<dbReference type="AlphaFoldDB" id="A0A835LSG7"/>
<dbReference type="Proteomes" id="UP000631114">
    <property type="component" value="Unassembled WGS sequence"/>
</dbReference>
<keyword evidence="3" id="KW-1185">Reference proteome</keyword>
<dbReference type="Gene3D" id="3.30.420.10">
    <property type="entry name" value="Ribonuclease H-like superfamily/Ribonuclease H"/>
    <property type="match status" value="1"/>
</dbReference>
<dbReference type="PANTHER" id="PTHR47723:SF19">
    <property type="entry name" value="POLYNUCLEOTIDYL TRANSFERASE, RIBONUCLEASE H-LIKE SUPERFAMILY PROTEIN"/>
    <property type="match status" value="1"/>
</dbReference>
<dbReference type="InterPro" id="IPR044730">
    <property type="entry name" value="RNase_H-like_dom_plant"/>
</dbReference>
<dbReference type="GO" id="GO:0003676">
    <property type="term" value="F:nucleic acid binding"/>
    <property type="evidence" value="ECO:0007669"/>
    <property type="project" value="InterPro"/>
</dbReference>
<feature type="domain" description="RNase H type-1" evidence="1">
    <location>
        <begin position="3"/>
        <end position="114"/>
    </location>
</feature>
<dbReference type="InterPro" id="IPR002156">
    <property type="entry name" value="RNaseH_domain"/>
</dbReference>
<evidence type="ECO:0000313" key="3">
    <source>
        <dbReference type="Proteomes" id="UP000631114"/>
    </source>
</evidence>
<dbReference type="InterPro" id="IPR036397">
    <property type="entry name" value="RNaseH_sf"/>
</dbReference>
<accession>A0A835LSG7</accession>
<dbReference type="InterPro" id="IPR053151">
    <property type="entry name" value="RNase_H-like"/>
</dbReference>
<dbReference type="CDD" id="cd06222">
    <property type="entry name" value="RNase_H_like"/>
    <property type="match status" value="1"/>
</dbReference>
<dbReference type="GO" id="GO:0004523">
    <property type="term" value="F:RNA-DNA hybrid ribonuclease activity"/>
    <property type="evidence" value="ECO:0007669"/>
    <property type="project" value="InterPro"/>
</dbReference>
<comment type="caution">
    <text evidence="2">The sequence shown here is derived from an EMBL/GenBank/DDBJ whole genome shotgun (WGS) entry which is preliminary data.</text>
</comment>
<sequence>MSESRCGIGGIIRDSNGEVQLAFTGSGGLRSVLFQELKAILCGLKGSLKIQSSRIQVASDSLRAVNILKGKESPPWQCAKVTAAIKKLLREFVSVSFVHVFRETNRAADHLASLATDHEVEYFVPPLTSVLMSIVEEDKKETVYLRF</sequence>
<evidence type="ECO:0000313" key="2">
    <source>
        <dbReference type="EMBL" id="KAF9597881.1"/>
    </source>
</evidence>
<dbReference type="InterPro" id="IPR012337">
    <property type="entry name" value="RNaseH-like_sf"/>
</dbReference>
<dbReference type="SUPFAM" id="SSF53098">
    <property type="entry name" value="Ribonuclease H-like"/>
    <property type="match status" value="1"/>
</dbReference>
<dbReference type="OrthoDB" id="1263665at2759"/>
<dbReference type="EMBL" id="JADFTS010000007">
    <property type="protein sequence ID" value="KAF9597881.1"/>
    <property type="molecule type" value="Genomic_DNA"/>
</dbReference>
<gene>
    <name evidence="2" type="ORF">IFM89_022093</name>
</gene>
<protein>
    <recommendedName>
        <fullName evidence="1">RNase H type-1 domain-containing protein</fullName>
    </recommendedName>
</protein>
<dbReference type="PANTHER" id="PTHR47723">
    <property type="entry name" value="OS05G0353850 PROTEIN"/>
    <property type="match status" value="1"/>
</dbReference>
<dbReference type="Pfam" id="PF13456">
    <property type="entry name" value="RVT_3"/>
    <property type="match status" value="1"/>
</dbReference>
<evidence type="ECO:0000259" key="1">
    <source>
        <dbReference type="Pfam" id="PF13456"/>
    </source>
</evidence>